<comment type="caution">
    <text evidence="2">The sequence shown here is derived from an EMBL/GenBank/DDBJ whole genome shotgun (WGS) entry which is preliminary data.</text>
</comment>
<accession>A0A834C9C8</accession>
<dbReference type="Proteomes" id="UP000646548">
    <property type="component" value="Unassembled WGS sequence"/>
</dbReference>
<evidence type="ECO:0000256" key="1">
    <source>
        <dbReference type="SAM" id="Phobius"/>
    </source>
</evidence>
<protein>
    <submittedName>
        <fullName evidence="2">Uncharacterized protein</fullName>
    </submittedName>
</protein>
<proteinExistence type="predicted"/>
<evidence type="ECO:0000313" key="3">
    <source>
        <dbReference type="Proteomes" id="UP000646548"/>
    </source>
</evidence>
<dbReference type="AlphaFoldDB" id="A0A834C9C8"/>
<sequence>MDSFKKPLCVTGQLHAPWMFSHLDGKRLKDRKTADMRQVTGITGIGFCFSLWAAVVTEPDPSDPTAALHH</sequence>
<evidence type="ECO:0000313" key="2">
    <source>
        <dbReference type="EMBL" id="KAF6723564.1"/>
    </source>
</evidence>
<keyword evidence="1" id="KW-1133">Transmembrane helix</keyword>
<feature type="transmembrane region" description="Helical" evidence="1">
    <location>
        <begin position="36"/>
        <end position="55"/>
    </location>
</feature>
<organism evidence="2 3">
    <name type="scientific">Oryzias melastigma</name>
    <name type="common">Marine medaka</name>
    <dbReference type="NCBI Taxonomy" id="30732"/>
    <lineage>
        <taxon>Eukaryota</taxon>
        <taxon>Metazoa</taxon>
        <taxon>Chordata</taxon>
        <taxon>Craniata</taxon>
        <taxon>Vertebrata</taxon>
        <taxon>Euteleostomi</taxon>
        <taxon>Actinopterygii</taxon>
        <taxon>Neopterygii</taxon>
        <taxon>Teleostei</taxon>
        <taxon>Neoteleostei</taxon>
        <taxon>Acanthomorphata</taxon>
        <taxon>Ovalentaria</taxon>
        <taxon>Atherinomorphae</taxon>
        <taxon>Beloniformes</taxon>
        <taxon>Adrianichthyidae</taxon>
        <taxon>Oryziinae</taxon>
        <taxon>Oryzias</taxon>
    </lineage>
</organism>
<reference evidence="2" key="1">
    <citation type="journal article" name="BMC Genomics">
        <title>Long-read sequencing and de novo genome assembly of marine medaka (Oryzias melastigma).</title>
        <authorList>
            <person name="Liang P."/>
            <person name="Saqib H.S.A."/>
            <person name="Ni X."/>
            <person name="Shen Y."/>
        </authorList>
    </citation>
    <scope>NUCLEOTIDE SEQUENCE</scope>
    <source>
        <strain evidence="2">Bigg-433</strain>
    </source>
</reference>
<keyword evidence="1" id="KW-0812">Transmembrane</keyword>
<dbReference type="EMBL" id="WKFB01000419">
    <property type="protein sequence ID" value="KAF6723564.1"/>
    <property type="molecule type" value="Genomic_DNA"/>
</dbReference>
<gene>
    <name evidence="2" type="ORF">FQA47_017073</name>
</gene>
<name>A0A834C9C8_ORYME</name>
<keyword evidence="1" id="KW-0472">Membrane</keyword>